<keyword evidence="5" id="KW-0862">Zinc</keyword>
<evidence type="ECO:0000313" key="11">
    <source>
        <dbReference type="EMBL" id="TNN36173.1"/>
    </source>
</evidence>
<dbReference type="InterPro" id="IPR019787">
    <property type="entry name" value="Znf_PHD-finger"/>
</dbReference>
<keyword evidence="7" id="KW-0804">Transcription</keyword>
<keyword evidence="2" id="KW-0479">Metal-binding</keyword>
<dbReference type="Gene3D" id="3.30.40.10">
    <property type="entry name" value="Zinc/RING finger domain, C3HC4 (zinc finger)"/>
    <property type="match status" value="1"/>
</dbReference>
<gene>
    <name evidence="11" type="primary">KMT2C_0</name>
    <name evidence="11" type="ORF">EYF80_053660</name>
</gene>
<proteinExistence type="predicted"/>
<keyword evidence="12" id="KW-1185">Reference proteome</keyword>
<evidence type="ECO:0000256" key="5">
    <source>
        <dbReference type="ARBA" id="ARBA00022833"/>
    </source>
</evidence>
<dbReference type="GO" id="GO:0042800">
    <property type="term" value="F:histone H3K4 methyltransferase activity"/>
    <property type="evidence" value="ECO:0007669"/>
    <property type="project" value="TreeGrafter"/>
</dbReference>
<dbReference type="AlphaFoldDB" id="A0A4Z2F5J1"/>
<dbReference type="Proteomes" id="UP000314294">
    <property type="component" value="Unassembled WGS sequence"/>
</dbReference>
<evidence type="ECO:0000256" key="8">
    <source>
        <dbReference type="ARBA" id="ARBA00023242"/>
    </source>
</evidence>
<dbReference type="GO" id="GO:0045944">
    <property type="term" value="P:positive regulation of transcription by RNA polymerase II"/>
    <property type="evidence" value="ECO:0007669"/>
    <property type="project" value="TreeGrafter"/>
</dbReference>
<evidence type="ECO:0000256" key="6">
    <source>
        <dbReference type="ARBA" id="ARBA00023015"/>
    </source>
</evidence>
<dbReference type="InterPro" id="IPR001965">
    <property type="entry name" value="Znf_PHD"/>
</dbReference>
<dbReference type="PANTHER" id="PTHR45888">
    <property type="entry name" value="HL01030P-RELATED"/>
    <property type="match status" value="1"/>
</dbReference>
<evidence type="ECO:0000256" key="3">
    <source>
        <dbReference type="ARBA" id="ARBA00022737"/>
    </source>
</evidence>
<keyword evidence="11" id="KW-0489">Methyltransferase</keyword>
<dbReference type="PROSITE" id="PS50016">
    <property type="entry name" value="ZF_PHD_2"/>
    <property type="match status" value="1"/>
</dbReference>
<comment type="subcellular location">
    <subcellularLocation>
        <location evidence="1">Nucleus</location>
    </subcellularLocation>
</comment>
<keyword evidence="4 9" id="KW-0863">Zinc-finger</keyword>
<dbReference type="SMART" id="SM00249">
    <property type="entry name" value="PHD"/>
    <property type="match status" value="1"/>
</dbReference>
<dbReference type="GO" id="GO:0008270">
    <property type="term" value="F:zinc ion binding"/>
    <property type="evidence" value="ECO:0007669"/>
    <property type="project" value="UniProtKB-KW"/>
</dbReference>
<keyword evidence="6" id="KW-0805">Transcription regulation</keyword>
<feature type="domain" description="PHD-type" evidence="10">
    <location>
        <begin position="1"/>
        <end position="66"/>
    </location>
</feature>
<evidence type="ECO:0000259" key="10">
    <source>
        <dbReference type="PROSITE" id="PS50016"/>
    </source>
</evidence>
<evidence type="ECO:0000256" key="4">
    <source>
        <dbReference type="ARBA" id="ARBA00022771"/>
    </source>
</evidence>
<dbReference type="GO" id="GO:0044666">
    <property type="term" value="C:MLL3/4 complex"/>
    <property type="evidence" value="ECO:0007669"/>
    <property type="project" value="TreeGrafter"/>
</dbReference>
<evidence type="ECO:0000256" key="7">
    <source>
        <dbReference type="ARBA" id="ARBA00023163"/>
    </source>
</evidence>
<evidence type="ECO:0000313" key="12">
    <source>
        <dbReference type="Proteomes" id="UP000314294"/>
    </source>
</evidence>
<evidence type="ECO:0000256" key="9">
    <source>
        <dbReference type="PROSITE-ProRule" id="PRU00146"/>
    </source>
</evidence>
<comment type="caution">
    <text evidence="11">The sequence shown here is derived from an EMBL/GenBank/DDBJ whole genome shotgun (WGS) entry which is preliminary data.</text>
</comment>
<accession>A0A4Z2F5J1</accession>
<dbReference type="GO" id="GO:0032259">
    <property type="term" value="P:methylation"/>
    <property type="evidence" value="ECO:0007669"/>
    <property type="project" value="UniProtKB-KW"/>
</dbReference>
<dbReference type="Pfam" id="PF00628">
    <property type="entry name" value="PHD"/>
    <property type="match status" value="1"/>
</dbReference>
<reference evidence="11 12" key="1">
    <citation type="submission" date="2019-03" db="EMBL/GenBank/DDBJ databases">
        <title>First draft genome of Liparis tanakae, snailfish: a comprehensive survey of snailfish specific genes.</title>
        <authorList>
            <person name="Kim W."/>
            <person name="Song I."/>
            <person name="Jeong J.-H."/>
            <person name="Kim D."/>
            <person name="Kim S."/>
            <person name="Ryu S."/>
            <person name="Song J.Y."/>
            <person name="Lee S.K."/>
        </authorList>
    </citation>
    <scope>NUCLEOTIDE SEQUENCE [LARGE SCALE GENOMIC DNA]</scope>
    <source>
        <tissue evidence="11">Muscle</tissue>
    </source>
</reference>
<name>A0A4Z2F5J1_9TELE</name>
<organism evidence="11 12">
    <name type="scientific">Liparis tanakae</name>
    <name type="common">Tanaka's snailfish</name>
    <dbReference type="NCBI Taxonomy" id="230148"/>
    <lineage>
        <taxon>Eukaryota</taxon>
        <taxon>Metazoa</taxon>
        <taxon>Chordata</taxon>
        <taxon>Craniata</taxon>
        <taxon>Vertebrata</taxon>
        <taxon>Euteleostomi</taxon>
        <taxon>Actinopterygii</taxon>
        <taxon>Neopterygii</taxon>
        <taxon>Teleostei</taxon>
        <taxon>Neoteleostei</taxon>
        <taxon>Acanthomorphata</taxon>
        <taxon>Eupercaria</taxon>
        <taxon>Perciformes</taxon>
        <taxon>Cottioidei</taxon>
        <taxon>Cottales</taxon>
        <taxon>Liparidae</taxon>
        <taxon>Liparis</taxon>
    </lineage>
</organism>
<sequence length="132" mass="14744">MCWLKFTTLASHSSHTTTSSRVHGDDGAMLVCERCDKSYHTHCLTPPPPLDGALGSGWRCKNCRICRLCGVRSSGQWANHPFLCESCDMALPCPLCDLDTPQDHVICSCCYRPPRDSEPDHHETLNQTITRL</sequence>
<dbReference type="GO" id="GO:0003713">
    <property type="term" value="F:transcription coactivator activity"/>
    <property type="evidence" value="ECO:0007669"/>
    <property type="project" value="TreeGrafter"/>
</dbReference>
<evidence type="ECO:0000256" key="2">
    <source>
        <dbReference type="ARBA" id="ARBA00022723"/>
    </source>
</evidence>
<protein>
    <submittedName>
        <fullName evidence="11">Histone-lysine N-methyltransferase 2C</fullName>
    </submittedName>
</protein>
<dbReference type="EMBL" id="SRLO01001651">
    <property type="protein sequence ID" value="TNN36173.1"/>
    <property type="molecule type" value="Genomic_DNA"/>
</dbReference>
<keyword evidence="11" id="KW-0808">Transferase</keyword>
<dbReference type="InterPro" id="IPR011011">
    <property type="entry name" value="Znf_FYVE_PHD"/>
</dbReference>
<dbReference type="OrthoDB" id="308383at2759"/>
<keyword evidence="8" id="KW-0539">Nucleus</keyword>
<evidence type="ECO:0000256" key="1">
    <source>
        <dbReference type="ARBA" id="ARBA00004123"/>
    </source>
</evidence>
<dbReference type="SUPFAM" id="SSF57903">
    <property type="entry name" value="FYVE/PHD zinc finger"/>
    <property type="match status" value="1"/>
</dbReference>
<dbReference type="InterPro" id="IPR013083">
    <property type="entry name" value="Znf_RING/FYVE/PHD"/>
</dbReference>
<dbReference type="PANTHER" id="PTHR45888:SF1">
    <property type="entry name" value="HISTONE-LYSINE N-METHYLTRANSFERASE 2C"/>
    <property type="match status" value="1"/>
</dbReference>
<keyword evidence="3" id="KW-0677">Repeat</keyword>